<feature type="region of interest" description="Disordered" evidence="1">
    <location>
        <begin position="1"/>
        <end position="45"/>
    </location>
</feature>
<evidence type="ECO:0000256" key="1">
    <source>
        <dbReference type="SAM" id="MobiDB-lite"/>
    </source>
</evidence>
<comment type="caution">
    <text evidence="2">The sequence shown here is derived from an EMBL/GenBank/DDBJ whole genome shotgun (WGS) entry which is preliminary data.</text>
</comment>
<gene>
    <name evidence="2" type="ORF">M6B38_392090</name>
</gene>
<proteinExistence type="predicted"/>
<accession>A0AAX6FY99</accession>
<sequence length="115" mass="12405">MAILRHQRLGFRSGWLWPSSSSSPPSTSAGPSTGSSPPPSTTSATNRLSSKVFYISRFLLLLLEVSYSTSLLGISNFVLEAQKSVGWIRDESDSGSTGGRSIGGKDTSRRILRRN</sequence>
<reference evidence="2" key="1">
    <citation type="journal article" date="2023" name="GigaByte">
        <title>Genome assembly of the bearded iris, Iris pallida Lam.</title>
        <authorList>
            <person name="Bruccoleri R.E."/>
            <person name="Oakeley E.J."/>
            <person name="Faust A.M.E."/>
            <person name="Altorfer M."/>
            <person name="Dessus-Babus S."/>
            <person name="Burckhardt D."/>
            <person name="Oertli M."/>
            <person name="Naumann U."/>
            <person name="Petersen F."/>
            <person name="Wong J."/>
        </authorList>
    </citation>
    <scope>NUCLEOTIDE SEQUENCE</scope>
    <source>
        <strain evidence="2">GSM-AAB239-AS_SAM_17_03QT</strain>
    </source>
</reference>
<evidence type="ECO:0000313" key="3">
    <source>
        <dbReference type="Proteomes" id="UP001140949"/>
    </source>
</evidence>
<protein>
    <submittedName>
        <fullName evidence="2">Uncharacterized protein</fullName>
    </submittedName>
</protein>
<dbReference type="AlphaFoldDB" id="A0AAX6FY99"/>
<evidence type="ECO:0000313" key="2">
    <source>
        <dbReference type="EMBL" id="KAJ6821404.1"/>
    </source>
</evidence>
<feature type="region of interest" description="Disordered" evidence="1">
    <location>
        <begin position="89"/>
        <end position="115"/>
    </location>
</feature>
<reference evidence="2" key="2">
    <citation type="submission" date="2023-04" db="EMBL/GenBank/DDBJ databases">
        <authorList>
            <person name="Bruccoleri R.E."/>
            <person name="Oakeley E.J."/>
            <person name="Faust A.-M."/>
            <person name="Dessus-Babus S."/>
            <person name="Altorfer M."/>
            <person name="Burckhardt D."/>
            <person name="Oertli M."/>
            <person name="Naumann U."/>
            <person name="Petersen F."/>
            <person name="Wong J."/>
        </authorList>
    </citation>
    <scope>NUCLEOTIDE SEQUENCE</scope>
    <source>
        <strain evidence="2">GSM-AAB239-AS_SAM_17_03QT</strain>
        <tissue evidence="2">Leaf</tissue>
    </source>
</reference>
<keyword evidence="3" id="KW-1185">Reference proteome</keyword>
<dbReference type="EMBL" id="JANAVB010024998">
    <property type="protein sequence ID" value="KAJ6821404.1"/>
    <property type="molecule type" value="Genomic_DNA"/>
</dbReference>
<name>A0AAX6FY99_IRIPA</name>
<dbReference type="Proteomes" id="UP001140949">
    <property type="component" value="Unassembled WGS sequence"/>
</dbReference>
<organism evidence="2 3">
    <name type="scientific">Iris pallida</name>
    <name type="common">Sweet iris</name>
    <dbReference type="NCBI Taxonomy" id="29817"/>
    <lineage>
        <taxon>Eukaryota</taxon>
        <taxon>Viridiplantae</taxon>
        <taxon>Streptophyta</taxon>
        <taxon>Embryophyta</taxon>
        <taxon>Tracheophyta</taxon>
        <taxon>Spermatophyta</taxon>
        <taxon>Magnoliopsida</taxon>
        <taxon>Liliopsida</taxon>
        <taxon>Asparagales</taxon>
        <taxon>Iridaceae</taxon>
        <taxon>Iridoideae</taxon>
        <taxon>Irideae</taxon>
        <taxon>Iris</taxon>
    </lineage>
</organism>
<feature type="compositionally biased region" description="Low complexity" evidence="1">
    <location>
        <begin position="18"/>
        <end position="45"/>
    </location>
</feature>